<evidence type="ECO:0000313" key="3">
    <source>
        <dbReference type="Proteomes" id="UP000812270"/>
    </source>
</evidence>
<reference evidence="2" key="1">
    <citation type="submission" date="2021-06" db="EMBL/GenBank/DDBJ databases">
        <authorList>
            <person name="Huq M.A."/>
        </authorList>
    </citation>
    <scope>NUCLEOTIDE SEQUENCE</scope>
    <source>
        <strain evidence="2">MAH-26</strain>
    </source>
</reference>
<organism evidence="2 3">
    <name type="scientific">Pinibacter aurantiacus</name>
    <dbReference type="NCBI Taxonomy" id="2851599"/>
    <lineage>
        <taxon>Bacteria</taxon>
        <taxon>Pseudomonadati</taxon>
        <taxon>Bacteroidota</taxon>
        <taxon>Chitinophagia</taxon>
        <taxon>Chitinophagales</taxon>
        <taxon>Chitinophagaceae</taxon>
        <taxon>Pinibacter</taxon>
    </lineage>
</organism>
<evidence type="ECO:0000313" key="2">
    <source>
        <dbReference type="EMBL" id="MBV4360023.1"/>
    </source>
</evidence>
<name>A0A9E2SBI4_9BACT</name>
<gene>
    <name evidence="2" type="ORF">KTO63_22850</name>
</gene>
<dbReference type="Proteomes" id="UP000812270">
    <property type="component" value="Unassembled WGS sequence"/>
</dbReference>
<proteinExistence type="predicted"/>
<comment type="caution">
    <text evidence="2">The sequence shown here is derived from an EMBL/GenBank/DDBJ whole genome shotgun (WGS) entry which is preliminary data.</text>
</comment>
<evidence type="ECO:0000259" key="1">
    <source>
        <dbReference type="Pfam" id="PF13577"/>
    </source>
</evidence>
<dbReference type="InterPro" id="IPR037401">
    <property type="entry name" value="SnoaL-like"/>
</dbReference>
<dbReference type="Pfam" id="PF13577">
    <property type="entry name" value="SnoaL_4"/>
    <property type="match status" value="1"/>
</dbReference>
<protein>
    <submittedName>
        <fullName evidence="2">Nuclear transport factor 2 family protein</fullName>
    </submittedName>
</protein>
<keyword evidence="3" id="KW-1185">Reference proteome</keyword>
<feature type="domain" description="SnoaL-like" evidence="1">
    <location>
        <begin position="3"/>
        <end position="127"/>
    </location>
</feature>
<dbReference type="EMBL" id="JAHSPG010000016">
    <property type="protein sequence ID" value="MBV4360023.1"/>
    <property type="molecule type" value="Genomic_DNA"/>
</dbReference>
<sequence length="146" mass="16373">MDKDLIIQTIVNLFNGADKHDWEMVKNSFCENVLLDYSSLSGQRASTLSSSDITNSWIDFLPKFAFTIHMLTNFEVNMQGNKATAFCKGQAVHHLPNAQGGDLWIVYGTYDFALDNHGGNWHVSSMKLNLLYQDGNKQLPVLAMAN</sequence>
<accession>A0A9E2SBI4</accession>
<dbReference type="AlphaFoldDB" id="A0A9E2SBI4"/>
<dbReference type="RefSeq" id="WP_217794276.1">
    <property type="nucleotide sequence ID" value="NZ_JAHSPG010000016.1"/>
</dbReference>